<dbReference type="InterPro" id="IPR018060">
    <property type="entry name" value="HTH_AraC"/>
</dbReference>
<dbReference type="Gene3D" id="1.10.10.60">
    <property type="entry name" value="Homeodomain-like"/>
    <property type="match status" value="2"/>
</dbReference>
<keyword evidence="6" id="KW-1185">Reference proteome</keyword>
<accession>A0ABV8GRP2</accession>
<evidence type="ECO:0000256" key="1">
    <source>
        <dbReference type="ARBA" id="ARBA00023015"/>
    </source>
</evidence>
<protein>
    <submittedName>
        <fullName evidence="5">Helix-turn-helix domain-containing protein</fullName>
    </submittedName>
</protein>
<dbReference type="PRINTS" id="PR00032">
    <property type="entry name" value="HTHARAC"/>
</dbReference>
<dbReference type="PANTHER" id="PTHR43280:SF28">
    <property type="entry name" value="HTH-TYPE TRANSCRIPTIONAL ACTIVATOR RHAS"/>
    <property type="match status" value="1"/>
</dbReference>
<proteinExistence type="predicted"/>
<comment type="caution">
    <text evidence="5">The sequence shown here is derived from an EMBL/GenBank/DDBJ whole genome shotgun (WGS) entry which is preliminary data.</text>
</comment>
<organism evidence="5 6">
    <name type="scientific">Oceanobacillus longus</name>
    <dbReference type="NCBI Taxonomy" id="930120"/>
    <lineage>
        <taxon>Bacteria</taxon>
        <taxon>Bacillati</taxon>
        <taxon>Bacillota</taxon>
        <taxon>Bacilli</taxon>
        <taxon>Bacillales</taxon>
        <taxon>Bacillaceae</taxon>
        <taxon>Oceanobacillus</taxon>
    </lineage>
</organism>
<dbReference type="EMBL" id="JBHSAO010000001">
    <property type="protein sequence ID" value="MFC4022238.1"/>
    <property type="molecule type" value="Genomic_DNA"/>
</dbReference>
<reference evidence="6" key="1">
    <citation type="journal article" date="2019" name="Int. J. Syst. Evol. Microbiol.">
        <title>The Global Catalogue of Microorganisms (GCM) 10K type strain sequencing project: providing services to taxonomists for standard genome sequencing and annotation.</title>
        <authorList>
            <consortium name="The Broad Institute Genomics Platform"/>
            <consortium name="The Broad Institute Genome Sequencing Center for Infectious Disease"/>
            <person name="Wu L."/>
            <person name="Ma J."/>
        </authorList>
    </citation>
    <scope>NUCLEOTIDE SEQUENCE [LARGE SCALE GENOMIC DNA]</scope>
    <source>
        <strain evidence="6">IBRC-M 10703</strain>
    </source>
</reference>
<dbReference type="SMART" id="SM00342">
    <property type="entry name" value="HTH_ARAC"/>
    <property type="match status" value="1"/>
</dbReference>
<keyword evidence="2" id="KW-0238">DNA-binding</keyword>
<evidence type="ECO:0000256" key="3">
    <source>
        <dbReference type="ARBA" id="ARBA00023163"/>
    </source>
</evidence>
<dbReference type="PROSITE" id="PS01124">
    <property type="entry name" value="HTH_ARAC_FAMILY_2"/>
    <property type="match status" value="1"/>
</dbReference>
<dbReference type="Proteomes" id="UP001595772">
    <property type="component" value="Unassembled WGS sequence"/>
</dbReference>
<dbReference type="InterPro" id="IPR009057">
    <property type="entry name" value="Homeodomain-like_sf"/>
</dbReference>
<dbReference type="InterPro" id="IPR020449">
    <property type="entry name" value="Tscrpt_reg_AraC-type_HTH"/>
</dbReference>
<dbReference type="SUPFAM" id="SSF46689">
    <property type="entry name" value="Homeodomain-like"/>
    <property type="match status" value="2"/>
</dbReference>
<dbReference type="Pfam" id="PF12833">
    <property type="entry name" value="HTH_18"/>
    <property type="match status" value="1"/>
</dbReference>
<feature type="domain" description="HTH araC/xylS-type" evidence="4">
    <location>
        <begin position="301"/>
        <end position="399"/>
    </location>
</feature>
<evidence type="ECO:0000256" key="2">
    <source>
        <dbReference type="ARBA" id="ARBA00023125"/>
    </source>
</evidence>
<evidence type="ECO:0000313" key="5">
    <source>
        <dbReference type="EMBL" id="MFC4022238.1"/>
    </source>
</evidence>
<evidence type="ECO:0000259" key="4">
    <source>
        <dbReference type="PROSITE" id="PS01124"/>
    </source>
</evidence>
<name>A0ABV8GRP2_9BACI</name>
<dbReference type="RefSeq" id="WP_379494756.1">
    <property type="nucleotide sequence ID" value="NZ_JBHSAO010000001.1"/>
</dbReference>
<evidence type="ECO:0000313" key="6">
    <source>
        <dbReference type="Proteomes" id="UP001595772"/>
    </source>
</evidence>
<keyword evidence="3" id="KW-0804">Transcription</keyword>
<keyword evidence="1" id="KW-0805">Transcription regulation</keyword>
<gene>
    <name evidence="5" type="ORF">ACFOUV_00235</name>
</gene>
<dbReference type="PROSITE" id="PS00041">
    <property type="entry name" value="HTH_ARAC_FAMILY_1"/>
    <property type="match status" value="1"/>
</dbReference>
<dbReference type="PANTHER" id="PTHR43280">
    <property type="entry name" value="ARAC-FAMILY TRANSCRIPTIONAL REGULATOR"/>
    <property type="match status" value="1"/>
</dbReference>
<dbReference type="InterPro" id="IPR018062">
    <property type="entry name" value="HTH_AraC-typ_CS"/>
</dbReference>
<sequence>METSKIVSTAMKIHYITQLNTYVLDQNVDFIYYHELISIPDFMPGSGEADVLNFNKKIKQRMHLYSYINEWGLHYFGYSFKEKEDVYTIIIGPYFENTPNLFRLSREYNFSNKQSNDLRVVSDKISILTIEQASGFAAVLQEVDKMINNETTPTIIIEEKNNNFASKKIDNINVDEDAELVKLRYKVEKDFMHAVEYGDKTSALKLISSDNMLFSFSERFPTQPLRRLKNLRIVLNTLLRTAARNSDVPAILIHHISEKYAFEIEHANNIASINQLQDRMIEEYCDLVTSNTLRNYSRMTQRVIEHLLSFYDKQINKEELALLCDTHAGYLSRKFKQETELTITAYQQMIRLSKAKHLLKTETLSIEEIAWVIGYEDPSYFARVFKKDIGCTPSEYRDGKIQ</sequence>